<reference evidence="9 10" key="2">
    <citation type="submission" date="2020-11" db="EMBL/GenBank/DDBJ databases">
        <title>Sulfur oxidizing isolate from Hospital Hole Sinkhole.</title>
        <authorList>
            <person name="Scott K.M."/>
        </authorList>
    </citation>
    <scope>NUCLEOTIDE SEQUENCE [LARGE SCALE GENOMIC DNA]</scope>
    <source>
        <strain evidence="9 10">HH1</strain>
    </source>
</reference>
<evidence type="ECO:0000256" key="6">
    <source>
        <dbReference type="RuleBase" id="RU003847"/>
    </source>
</evidence>
<dbReference type="CDD" id="cd01668">
    <property type="entry name" value="TGS_RSH"/>
    <property type="match status" value="1"/>
</dbReference>
<reference evidence="9 10" key="1">
    <citation type="submission" date="2020-06" db="EMBL/GenBank/DDBJ databases">
        <authorList>
            <person name="Scott K."/>
        </authorList>
    </citation>
    <scope>NUCLEOTIDE SEQUENCE [LARGE SCALE GENOMIC DNA]</scope>
    <source>
        <strain evidence="9 10">HH1</strain>
    </source>
</reference>
<dbReference type="SUPFAM" id="SSF109604">
    <property type="entry name" value="HD-domain/PDEase-like"/>
    <property type="match status" value="1"/>
</dbReference>
<dbReference type="NCBIfam" id="TIGR00691">
    <property type="entry name" value="spoT_relA"/>
    <property type="match status" value="1"/>
</dbReference>
<dbReference type="Gene3D" id="3.30.460.10">
    <property type="entry name" value="Beta Polymerase, domain 2"/>
    <property type="match status" value="1"/>
</dbReference>
<dbReference type="Pfam" id="PF13291">
    <property type="entry name" value="ACT_4"/>
    <property type="match status" value="1"/>
</dbReference>
<dbReference type="Gene3D" id="3.10.20.30">
    <property type="match status" value="1"/>
</dbReference>
<dbReference type="Gene3D" id="3.30.70.260">
    <property type="match status" value="1"/>
</dbReference>
<dbReference type="EMBL" id="JACBGI020000001">
    <property type="protein sequence ID" value="MBF6056877.1"/>
    <property type="molecule type" value="Genomic_DNA"/>
</dbReference>
<dbReference type="SUPFAM" id="SSF55021">
    <property type="entry name" value="ACT-like"/>
    <property type="match status" value="1"/>
</dbReference>
<comment type="pathway">
    <text evidence="2">Purine metabolism.</text>
</comment>
<comment type="similarity">
    <text evidence="6">Belongs to the relA/spoT family.</text>
</comment>
<comment type="caution">
    <text evidence="9">The sequence shown here is derived from an EMBL/GenBank/DDBJ whole genome shotgun (WGS) entry which is preliminary data.</text>
</comment>
<dbReference type="PROSITE" id="PS51671">
    <property type="entry name" value="ACT"/>
    <property type="match status" value="1"/>
</dbReference>
<dbReference type="InterPro" id="IPR043519">
    <property type="entry name" value="NT_sf"/>
</dbReference>
<dbReference type="Pfam" id="PF13328">
    <property type="entry name" value="HD_4"/>
    <property type="match status" value="1"/>
</dbReference>
<evidence type="ECO:0000256" key="5">
    <source>
        <dbReference type="ARBA" id="ARBA00033308"/>
    </source>
</evidence>
<dbReference type="InterPro" id="IPR045865">
    <property type="entry name" value="ACT-like_dom_sf"/>
</dbReference>
<accession>A0ABS0BSP5</accession>
<dbReference type="Gene3D" id="1.10.3210.10">
    <property type="entry name" value="Hypothetical protein af1432"/>
    <property type="match status" value="1"/>
</dbReference>
<dbReference type="SUPFAM" id="SSF81271">
    <property type="entry name" value="TGS-like"/>
    <property type="match status" value="1"/>
</dbReference>
<gene>
    <name evidence="9" type="ORF">H8792_000820</name>
</gene>
<name>A0ABS0BSP5_9GAMM</name>
<dbReference type="InterPro" id="IPR012675">
    <property type="entry name" value="Beta-grasp_dom_sf"/>
</dbReference>
<dbReference type="SUPFAM" id="SSF81301">
    <property type="entry name" value="Nucleotidyltransferase"/>
    <property type="match status" value="1"/>
</dbReference>
<dbReference type="PANTHER" id="PTHR21262">
    <property type="entry name" value="GUANOSINE-3',5'-BIS DIPHOSPHATE 3'-PYROPHOSPHOHYDROLASE"/>
    <property type="match status" value="1"/>
</dbReference>
<evidence type="ECO:0000256" key="2">
    <source>
        <dbReference type="ARBA" id="ARBA00025704"/>
    </source>
</evidence>
<evidence type="ECO:0000259" key="7">
    <source>
        <dbReference type="PROSITE" id="PS51671"/>
    </source>
</evidence>
<evidence type="ECO:0000313" key="9">
    <source>
        <dbReference type="EMBL" id="MBF6056877.1"/>
    </source>
</evidence>
<dbReference type="InterPro" id="IPR012676">
    <property type="entry name" value="TGS-like"/>
</dbReference>
<evidence type="ECO:0000259" key="8">
    <source>
        <dbReference type="PROSITE" id="PS51880"/>
    </source>
</evidence>
<evidence type="ECO:0000256" key="1">
    <source>
        <dbReference type="ARBA" id="ARBA00019852"/>
    </source>
</evidence>
<comment type="function">
    <text evidence="6">In eubacteria ppGpp (guanosine 3'-diphosphate 5'-diphosphate) is a mediator of the stringent response that coordinates a variety of cellular activities in response to changes in nutritional abundance.</text>
</comment>
<dbReference type="CDD" id="cd05399">
    <property type="entry name" value="NT_Rel-Spo_like"/>
    <property type="match status" value="1"/>
</dbReference>
<evidence type="ECO:0000256" key="4">
    <source>
        <dbReference type="ARBA" id="ARBA00032407"/>
    </source>
</evidence>
<proteinExistence type="inferred from homology"/>
<sequence>MTSQELYKQLFGKNEHTPTEIERYSKACELALEAFNLPAKSIVRSIDVADILAKLNIDEETLVATLLSDGNLEDNYSDDYIRSSFGTSTAELVHGIRKLNQFKEFDVERKSDAVQNERLRQMLLAMTSDIRIMIVKLAYRVARLRHLKYEDEEIRHQIAAETELIFSPLANRLGIAQLKWELEDLSFRFLYPQKYKEIASLLQSKRAERELYIQDMIKQLEDLLAQENIKAKISGRPKHIYSIWKKMQRKNLTIDELFDLRAVRIYVDSVTTCYEALGLIHSKWNYVKQEFDDYIATPKENGYQSIHTVVIGPEGKTVEIQIRTHEMHHNAEYGIAAHWRYKEGGKSYDSNLERSIANVRQLLENSDDPDVFKEISTELQSQNIFVMTPTNQIITLRQGSTPLDFAYNIHTELGHRCRGAKVNGRIQPLSYVLKTGDKVEILAVKNGQPSRNWLNPNLGYLTSSSARNKVRGWFNKQNRGENIEAGEALYHREIKRLHAEEIDVQDVVARFKLENSEILFEDLGKGRINDRQLNNAIQSLLKPEKHTAVQTQRSINFREAAAGASEKHARAYVVGASNLSTNLAPCCTPHPGDDIVGYVTRGRGITVHKRECANILNLNHNEQQRLIQVVWDKELAENPLYSAELHILAFDRKGLLRDVMSVLTDMDINLIASQTETDQQERSVTMKLTIELSAGMNLGDLLDRIEIVQNVESASIKTL</sequence>
<feature type="domain" description="ACT" evidence="7">
    <location>
        <begin position="644"/>
        <end position="719"/>
    </location>
</feature>
<dbReference type="Pfam" id="PF04607">
    <property type="entry name" value="RelA_SpoT"/>
    <property type="match status" value="1"/>
</dbReference>
<dbReference type="CDD" id="cd04876">
    <property type="entry name" value="ACT_RelA-SpoT"/>
    <property type="match status" value="1"/>
</dbReference>
<dbReference type="PANTHER" id="PTHR21262:SF31">
    <property type="entry name" value="GTP PYROPHOSPHOKINASE"/>
    <property type="match status" value="1"/>
</dbReference>
<dbReference type="SMART" id="SM00954">
    <property type="entry name" value="RelA_SpoT"/>
    <property type="match status" value="1"/>
</dbReference>
<dbReference type="InterPro" id="IPR007685">
    <property type="entry name" value="RelA_SpoT"/>
</dbReference>
<protein>
    <recommendedName>
        <fullName evidence="1">GTP pyrophosphokinase</fullName>
    </recommendedName>
    <alternativeName>
        <fullName evidence="4">(p)ppGpp synthase</fullName>
    </alternativeName>
    <alternativeName>
        <fullName evidence="3">ATP:GTP 3'-pyrophosphotransferase</fullName>
    </alternativeName>
    <alternativeName>
        <fullName evidence="5">ppGpp synthase I</fullName>
    </alternativeName>
</protein>
<dbReference type="Proteomes" id="UP001193680">
    <property type="component" value="Unassembled WGS sequence"/>
</dbReference>
<dbReference type="InterPro" id="IPR045600">
    <property type="entry name" value="RelA/SpoT_AH_RIS"/>
</dbReference>
<dbReference type="PROSITE" id="PS51880">
    <property type="entry name" value="TGS"/>
    <property type="match status" value="1"/>
</dbReference>
<feature type="domain" description="TGS" evidence="8">
    <location>
        <begin position="378"/>
        <end position="443"/>
    </location>
</feature>
<dbReference type="Pfam" id="PF19296">
    <property type="entry name" value="RelA_AH_RIS"/>
    <property type="match status" value="1"/>
</dbReference>
<dbReference type="Pfam" id="PF02824">
    <property type="entry name" value="TGS"/>
    <property type="match status" value="1"/>
</dbReference>
<dbReference type="RefSeq" id="WP_194947236.1">
    <property type="nucleotide sequence ID" value="NZ_JACBGI020000001.1"/>
</dbReference>
<organism evidence="9 10">
    <name type="scientific">Thiomicrorhabdus heinhorstiae</name>
    <dbReference type="NCBI Taxonomy" id="2748010"/>
    <lineage>
        <taxon>Bacteria</taxon>
        <taxon>Pseudomonadati</taxon>
        <taxon>Pseudomonadota</taxon>
        <taxon>Gammaproteobacteria</taxon>
        <taxon>Thiotrichales</taxon>
        <taxon>Piscirickettsiaceae</taxon>
        <taxon>Thiomicrorhabdus</taxon>
    </lineage>
</organism>
<evidence type="ECO:0000256" key="3">
    <source>
        <dbReference type="ARBA" id="ARBA00029754"/>
    </source>
</evidence>
<dbReference type="InterPro" id="IPR004811">
    <property type="entry name" value="RelA/Spo_fam"/>
</dbReference>
<dbReference type="InterPro" id="IPR002912">
    <property type="entry name" value="ACT_dom"/>
</dbReference>
<dbReference type="InterPro" id="IPR004095">
    <property type="entry name" value="TGS"/>
</dbReference>
<dbReference type="InterPro" id="IPR033655">
    <property type="entry name" value="TGS_RelA/SpoT"/>
</dbReference>
<keyword evidence="10" id="KW-1185">Reference proteome</keyword>
<evidence type="ECO:0000313" key="10">
    <source>
        <dbReference type="Proteomes" id="UP001193680"/>
    </source>
</evidence>